<keyword evidence="2" id="KW-1185">Reference proteome</keyword>
<protein>
    <recommendedName>
        <fullName evidence="3">MepB protein</fullName>
    </recommendedName>
</protein>
<evidence type="ECO:0000313" key="2">
    <source>
        <dbReference type="Proteomes" id="UP000275719"/>
    </source>
</evidence>
<evidence type="ECO:0008006" key="3">
    <source>
        <dbReference type="Google" id="ProtNLM"/>
    </source>
</evidence>
<dbReference type="InterPro" id="IPR038231">
    <property type="entry name" value="MepB-like_sf"/>
</dbReference>
<sequence length="160" mass="18852">MQNFQSLIESFFEEKIINQTQEIEAKDYFGCNFEIKKLAIKYRKAKITPKKVGCFVALWKRDSDGKTIPFEASDLFDFYLIEVEDDINKGIFVFSKSILIQNKILSSDKEGKRGFRLYPSWCVSLNSQAMKTQNWQLPYFVNLNQNEKDSLKQFDKIFKI</sequence>
<dbReference type="OrthoDB" id="4954833at2"/>
<dbReference type="AlphaFoldDB" id="A0A3P3WFJ5"/>
<gene>
    <name evidence="1" type="ORF">EG240_02030</name>
</gene>
<organism evidence="1 2">
    <name type="scientific">Paenimyroides tangerinum</name>
    <dbReference type="NCBI Taxonomy" id="2488728"/>
    <lineage>
        <taxon>Bacteria</taxon>
        <taxon>Pseudomonadati</taxon>
        <taxon>Bacteroidota</taxon>
        <taxon>Flavobacteriia</taxon>
        <taxon>Flavobacteriales</taxon>
        <taxon>Flavobacteriaceae</taxon>
        <taxon>Paenimyroides</taxon>
    </lineage>
</organism>
<dbReference type="Pfam" id="PF08877">
    <property type="entry name" value="MepB-like"/>
    <property type="match status" value="1"/>
</dbReference>
<proteinExistence type="predicted"/>
<dbReference type="RefSeq" id="WP_125016889.1">
    <property type="nucleotide sequence ID" value="NZ_RQVQ01000003.1"/>
</dbReference>
<dbReference type="Gene3D" id="3.40.1350.140">
    <property type="entry name" value="MepB-like"/>
    <property type="match status" value="1"/>
</dbReference>
<dbReference type="EMBL" id="RQVQ01000003">
    <property type="protein sequence ID" value="RRJ92816.1"/>
    <property type="molecule type" value="Genomic_DNA"/>
</dbReference>
<evidence type="ECO:0000313" key="1">
    <source>
        <dbReference type="EMBL" id="RRJ92816.1"/>
    </source>
</evidence>
<accession>A0A3P3WFJ5</accession>
<comment type="caution">
    <text evidence="1">The sequence shown here is derived from an EMBL/GenBank/DDBJ whole genome shotgun (WGS) entry which is preliminary data.</text>
</comment>
<name>A0A3P3WFJ5_9FLAO</name>
<dbReference type="PIRSF" id="PIRSF032285">
    <property type="entry name" value="UCP032285"/>
    <property type="match status" value="1"/>
</dbReference>
<dbReference type="InterPro" id="IPR011235">
    <property type="entry name" value="MepB-like"/>
</dbReference>
<reference evidence="1 2" key="1">
    <citation type="submission" date="2018-11" db="EMBL/GenBank/DDBJ databases">
        <title>Flavobacterium sp. nov., YIM 102701-2 draft genome.</title>
        <authorList>
            <person name="Li G."/>
            <person name="Jiang Y."/>
        </authorList>
    </citation>
    <scope>NUCLEOTIDE SEQUENCE [LARGE SCALE GENOMIC DNA]</scope>
    <source>
        <strain evidence="1 2">YIM 102701-2</strain>
    </source>
</reference>
<dbReference type="Proteomes" id="UP000275719">
    <property type="component" value="Unassembled WGS sequence"/>
</dbReference>